<dbReference type="AlphaFoldDB" id="B4VUF8"/>
<accession>B4VUF8</accession>
<organism evidence="1 2">
    <name type="scientific">Coleofasciculus chthonoplastes PCC 7420</name>
    <dbReference type="NCBI Taxonomy" id="118168"/>
    <lineage>
        <taxon>Bacteria</taxon>
        <taxon>Bacillati</taxon>
        <taxon>Cyanobacteriota</taxon>
        <taxon>Cyanophyceae</taxon>
        <taxon>Coleofasciculales</taxon>
        <taxon>Coleofasciculaceae</taxon>
        <taxon>Coleofasciculus</taxon>
    </lineage>
</organism>
<protein>
    <submittedName>
        <fullName evidence="1">Uncharacterized protein</fullName>
    </submittedName>
</protein>
<proteinExistence type="predicted"/>
<dbReference type="Proteomes" id="UP000003835">
    <property type="component" value="Unassembled WGS sequence"/>
</dbReference>
<dbReference type="HOGENOM" id="CLU_3134431_0_0_3"/>
<evidence type="ECO:0000313" key="1">
    <source>
        <dbReference type="EMBL" id="EDX74380.1"/>
    </source>
</evidence>
<name>B4VUF8_9CYAN</name>
<evidence type="ECO:0000313" key="2">
    <source>
        <dbReference type="Proteomes" id="UP000003835"/>
    </source>
</evidence>
<keyword evidence="2" id="KW-1185">Reference proteome</keyword>
<sequence length="49" mass="5209">MIQVLASSNLRRLGFAAILAFLCAIAPFVVGAVFAINACITPFNQKVDL</sequence>
<gene>
    <name evidence="1" type="ORF">MC7420_3904</name>
</gene>
<dbReference type="EMBL" id="DS989853">
    <property type="protein sequence ID" value="EDX74380.1"/>
    <property type="molecule type" value="Genomic_DNA"/>
</dbReference>
<reference evidence="1 2" key="1">
    <citation type="submission" date="2008-07" db="EMBL/GenBank/DDBJ databases">
        <authorList>
            <person name="Tandeau de Marsac N."/>
            <person name="Ferriera S."/>
            <person name="Johnson J."/>
            <person name="Kravitz S."/>
            <person name="Beeson K."/>
            <person name="Sutton G."/>
            <person name="Rogers Y.-H."/>
            <person name="Friedman R."/>
            <person name="Frazier M."/>
            <person name="Venter J.C."/>
        </authorList>
    </citation>
    <scope>NUCLEOTIDE SEQUENCE [LARGE SCALE GENOMIC DNA]</scope>
    <source>
        <strain evidence="1 2">PCC 7420</strain>
    </source>
</reference>
<dbReference type="STRING" id="118168.MC7420_3904"/>